<evidence type="ECO:0000313" key="2">
    <source>
        <dbReference type="Proteomes" id="UP001163603"/>
    </source>
</evidence>
<accession>A0ACC0XWE8</accession>
<comment type="caution">
    <text evidence="1">The sequence shown here is derived from an EMBL/GenBank/DDBJ whole genome shotgun (WGS) entry which is preliminary data.</text>
</comment>
<protein>
    <submittedName>
        <fullName evidence="1">Uncharacterized protein</fullName>
    </submittedName>
</protein>
<reference evidence="2" key="1">
    <citation type="journal article" date="2023" name="G3 (Bethesda)">
        <title>Genome assembly and association tests identify interacting loci associated with vigor, precocity, and sex in interspecific pistachio rootstocks.</title>
        <authorList>
            <person name="Palmer W."/>
            <person name="Jacygrad E."/>
            <person name="Sagayaradj S."/>
            <person name="Cavanaugh K."/>
            <person name="Han R."/>
            <person name="Bertier L."/>
            <person name="Beede B."/>
            <person name="Kafkas S."/>
            <person name="Golino D."/>
            <person name="Preece J."/>
            <person name="Michelmore R."/>
        </authorList>
    </citation>
    <scope>NUCLEOTIDE SEQUENCE [LARGE SCALE GENOMIC DNA]</scope>
</reference>
<dbReference type="Proteomes" id="UP001163603">
    <property type="component" value="Chromosome 10"/>
</dbReference>
<keyword evidence="2" id="KW-1185">Reference proteome</keyword>
<dbReference type="EMBL" id="CM047745">
    <property type="protein sequence ID" value="KAJ0024603.1"/>
    <property type="molecule type" value="Genomic_DNA"/>
</dbReference>
<sequence length="136" mass="15188">MPPLSEYCMGNFIWRATTLFTNGEAELEGLVYLLREAITKVNSDFVKSLELEGEEGLTKICNIVKDISGECNEVDFVGLSSWWNLGLYEIDFGWGKPTMGLKRGWTLDEAAMGILEVDKELLEYVTLDPSPLGLST</sequence>
<name>A0ACC0XWE8_9ROSI</name>
<organism evidence="1 2">
    <name type="scientific">Pistacia integerrima</name>
    <dbReference type="NCBI Taxonomy" id="434235"/>
    <lineage>
        <taxon>Eukaryota</taxon>
        <taxon>Viridiplantae</taxon>
        <taxon>Streptophyta</taxon>
        <taxon>Embryophyta</taxon>
        <taxon>Tracheophyta</taxon>
        <taxon>Spermatophyta</taxon>
        <taxon>Magnoliopsida</taxon>
        <taxon>eudicotyledons</taxon>
        <taxon>Gunneridae</taxon>
        <taxon>Pentapetalae</taxon>
        <taxon>rosids</taxon>
        <taxon>malvids</taxon>
        <taxon>Sapindales</taxon>
        <taxon>Anacardiaceae</taxon>
        <taxon>Pistacia</taxon>
    </lineage>
</organism>
<gene>
    <name evidence="1" type="ORF">Pint_09249</name>
</gene>
<evidence type="ECO:0000313" key="1">
    <source>
        <dbReference type="EMBL" id="KAJ0024603.1"/>
    </source>
</evidence>
<proteinExistence type="predicted"/>